<dbReference type="GO" id="GO:0006351">
    <property type="term" value="P:DNA-templated transcription"/>
    <property type="evidence" value="ECO:0007669"/>
    <property type="project" value="InterPro"/>
</dbReference>
<organism evidence="4 5">
    <name type="scientific">Acinetobacter guillouiae</name>
    <name type="common">Acinetobacter genomosp. 11</name>
    <dbReference type="NCBI Taxonomy" id="106649"/>
    <lineage>
        <taxon>Bacteria</taxon>
        <taxon>Pseudomonadati</taxon>
        <taxon>Pseudomonadota</taxon>
        <taxon>Gammaproteobacteria</taxon>
        <taxon>Moraxellales</taxon>
        <taxon>Moraxellaceae</taxon>
        <taxon>Acinetobacter</taxon>
    </lineage>
</organism>
<dbReference type="KEGG" id="agu:AS4_34650"/>
<feature type="domain" description="Transcriptional repressor PaaX-like C-terminal" evidence="2">
    <location>
        <begin position="193"/>
        <end position="282"/>
    </location>
</feature>
<dbReference type="GeneID" id="67745483"/>
<evidence type="ECO:0000259" key="2">
    <source>
        <dbReference type="Pfam" id="PF08223"/>
    </source>
</evidence>
<accession>A0A077L200</accession>
<dbReference type="STRING" id="106649.GCA_000829655_03288"/>
<dbReference type="InterPro" id="IPR012906">
    <property type="entry name" value="PaaX-like_N"/>
</dbReference>
<dbReference type="PANTHER" id="PTHR30319:SF1">
    <property type="entry name" value="TRANSCRIPTIONAL REPRESSOR PAAX"/>
    <property type="match status" value="1"/>
</dbReference>
<dbReference type="Pfam" id="PF07848">
    <property type="entry name" value="PaaX"/>
    <property type="match status" value="1"/>
</dbReference>
<dbReference type="Gene3D" id="1.20.58.1460">
    <property type="match status" value="1"/>
</dbReference>
<dbReference type="InterPro" id="IPR036388">
    <property type="entry name" value="WH-like_DNA-bd_sf"/>
</dbReference>
<name>A0A077L200_ACIGI</name>
<dbReference type="PIRSF" id="PIRSF020623">
    <property type="entry name" value="PaaX"/>
    <property type="match status" value="1"/>
</dbReference>
<proteinExistence type="predicted"/>
<dbReference type="InterPro" id="IPR013225">
    <property type="entry name" value="PaaX_C"/>
</dbReference>
<evidence type="ECO:0000313" key="5">
    <source>
        <dbReference type="Proteomes" id="UP000887320"/>
    </source>
</evidence>
<protein>
    <submittedName>
        <fullName evidence="4">Phenylacetic acid degradation operon negative regulatory protein PaaX</fullName>
    </submittedName>
</protein>
<comment type="caution">
    <text evidence="4">The sequence shown here is derived from an EMBL/GenBank/DDBJ whole genome shotgun (WGS) entry which is preliminary data.</text>
</comment>
<reference evidence="4" key="1">
    <citation type="submission" date="2021-07" db="EMBL/GenBank/DDBJ databases">
        <authorList>
            <person name="Fernandez M."/>
            <person name="Pereira P."/>
            <person name="Torres Tejerizo G.A."/>
            <person name="Gonzalez P."/>
            <person name="Agostini E."/>
        </authorList>
    </citation>
    <scope>NUCLEOTIDE SEQUENCE</scope>
    <source>
        <strain evidence="4">SFC 500-1A</strain>
    </source>
</reference>
<dbReference type="Proteomes" id="UP000887320">
    <property type="component" value="Unassembled WGS sequence"/>
</dbReference>
<dbReference type="RefSeq" id="WP_004717750.1">
    <property type="nucleotide sequence ID" value="NZ_AP014630.1"/>
</dbReference>
<evidence type="ECO:0000313" key="4">
    <source>
        <dbReference type="EMBL" id="MCF0264365.1"/>
    </source>
</evidence>
<dbReference type="Pfam" id="PF20803">
    <property type="entry name" value="PaaX_M"/>
    <property type="match status" value="1"/>
</dbReference>
<dbReference type="Pfam" id="PF08223">
    <property type="entry name" value="PaaX_C"/>
    <property type="match status" value="1"/>
</dbReference>
<dbReference type="InterPro" id="IPR011965">
    <property type="entry name" value="PaaX_trns_reg"/>
</dbReference>
<dbReference type="AlphaFoldDB" id="A0A077L200"/>
<dbReference type="Gene3D" id="1.10.10.10">
    <property type="entry name" value="Winged helix-like DNA-binding domain superfamily/Winged helix DNA-binding domain"/>
    <property type="match status" value="1"/>
</dbReference>
<feature type="domain" description="Transcriptional repressor PaaX-like central Cas2-like" evidence="3">
    <location>
        <begin position="105"/>
        <end position="176"/>
    </location>
</feature>
<sequence length="313" mass="36298">MNSKLKLAIDDFITKEMLSGTSLIMTVFGDCVHHHGGIISLASLIQLMSVFGLNERSVRTAVFRLVQNGWLVSEKIGRTSYYRVTESSLNGFTLADTKIYNFNHKEWDQSWDLVLLSSLDIDNKQILKKELEWLGFASIASNVMAYPSCDKLKLQNLLLSQNMTDQVVIFKAETLQLWQESYPTVKRMVEVNWPILELHSRYEKFIQDFREFLNLVENSDDMDAAQAFQIRILLIHQFRRILLKDPNLPFELLPSNWLSLNARNLSSNLYQLVVFAGEEYFMQFARTSEGFMPPLHPMFYKRFGGLKVEEMDA</sequence>
<evidence type="ECO:0000259" key="1">
    <source>
        <dbReference type="Pfam" id="PF07848"/>
    </source>
</evidence>
<evidence type="ECO:0000259" key="3">
    <source>
        <dbReference type="Pfam" id="PF20803"/>
    </source>
</evidence>
<dbReference type="PANTHER" id="PTHR30319">
    <property type="entry name" value="PHENYLACETIC ACID REGULATOR-RELATED TRANSCRIPTIONAL REPRESSOR"/>
    <property type="match status" value="1"/>
</dbReference>
<feature type="domain" description="Transcriptional repressor PaaX-like N-terminal" evidence="1">
    <location>
        <begin position="20"/>
        <end position="86"/>
    </location>
</feature>
<dbReference type="EMBL" id="JAHWXT010000002">
    <property type="protein sequence ID" value="MCF0264365.1"/>
    <property type="molecule type" value="Genomic_DNA"/>
</dbReference>
<gene>
    <name evidence="4" type="ORF">KW868_07810</name>
</gene>
<dbReference type="InterPro" id="IPR048846">
    <property type="entry name" value="PaaX-like_central"/>
</dbReference>